<dbReference type="Gene3D" id="3.30.1490.20">
    <property type="entry name" value="ATP-grasp fold, A domain"/>
    <property type="match status" value="1"/>
</dbReference>
<reference evidence="4 5" key="1">
    <citation type="submission" date="2018-11" db="EMBL/GenBank/DDBJ databases">
        <authorList>
            <consortium name="Pathogen Informatics"/>
        </authorList>
    </citation>
    <scope>NUCLEOTIDE SEQUENCE [LARGE SCALE GENOMIC DNA]</scope>
    <source>
        <strain evidence="4 5">NCTC10913</strain>
    </source>
</reference>
<dbReference type="Gene3D" id="3.50.30.10">
    <property type="entry name" value="Phosphohistidine domain"/>
    <property type="match status" value="1"/>
</dbReference>
<dbReference type="SUPFAM" id="SSF52009">
    <property type="entry name" value="Phosphohistidine domain"/>
    <property type="match status" value="1"/>
</dbReference>
<evidence type="ECO:0000259" key="2">
    <source>
        <dbReference type="Pfam" id="PF00391"/>
    </source>
</evidence>
<feature type="coiled-coil region" evidence="1">
    <location>
        <begin position="212"/>
        <end position="239"/>
    </location>
</feature>
<feature type="domain" description="Pyruvate phosphate dikinase AMP/ATP-binding" evidence="3">
    <location>
        <begin position="41"/>
        <end position="136"/>
    </location>
</feature>
<accession>A0ABY6SVX4</accession>
<keyword evidence="5" id="KW-1185">Reference proteome</keyword>
<organism evidence="4 5">
    <name type="scientific">Clostridium carnis</name>
    <dbReference type="NCBI Taxonomy" id="1530"/>
    <lineage>
        <taxon>Bacteria</taxon>
        <taxon>Bacillati</taxon>
        <taxon>Bacillota</taxon>
        <taxon>Clostridia</taxon>
        <taxon>Eubacteriales</taxon>
        <taxon>Clostridiaceae</taxon>
        <taxon>Clostridium</taxon>
    </lineage>
</organism>
<dbReference type="Pfam" id="PF00391">
    <property type="entry name" value="PEP-utilizers"/>
    <property type="match status" value="1"/>
</dbReference>
<dbReference type="SUPFAM" id="SSF56059">
    <property type="entry name" value="Glutathione synthetase ATP-binding domain-like"/>
    <property type="match status" value="1"/>
</dbReference>
<dbReference type="Pfam" id="PF01326">
    <property type="entry name" value="PPDK_N"/>
    <property type="match status" value="1"/>
</dbReference>
<dbReference type="InterPro" id="IPR051549">
    <property type="entry name" value="PEP_Utilizing_Enz"/>
</dbReference>
<dbReference type="NCBIfam" id="NF004508">
    <property type="entry name" value="PRK05849.1"/>
    <property type="match status" value="1"/>
</dbReference>
<proteinExistence type="predicted"/>
<dbReference type="PANTHER" id="PTHR43615:SF1">
    <property type="entry name" value="PPDK_N DOMAIN-CONTAINING PROTEIN"/>
    <property type="match status" value="1"/>
</dbReference>
<name>A0ABY6SVX4_9CLOT</name>
<dbReference type="Gene3D" id="3.30.470.20">
    <property type="entry name" value="ATP-grasp fold, B domain"/>
    <property type="match status" value="1"/>
</dbReference>
<dbReference type="InterPro" id="IPR013815">
    <property type="entry name" value="ATP_grasp_subdomain_1"/>
</dbReference>
<evidence type="ECO:0000259" key="3">
    <source>
        <dbReference type="Pfam" id="PF01326"/>
    </source>
</evidence>
<dbReference type="InterPro" id="IPR008279">
    <property type="entry name" value="PEP-util_enz_mobile_dom"/>
</dbReference>
<evidence type="ECO:0000256" key="1">
    <source>
        <dbReference type="SAM" id="Coils"/>
    </source>
</evidence>
<dbReference type="RefSeq" id="WP_125148972.1">
    <property type="nucleotide sequence ID" value="NZ_UYIN01000009.1"/>
</dbReference>
<protein>
    <submittedName>
        <fullName evidence="4">Phosphoenolpyruvate synthase</fullName>
    </submittedName>
</protein>
<gene>
    <name evidence="4" type="ORF">NCTC10913_02757</name>
</gene>
<comment type="caution">
    <text evidence="4">The sequence shown here is derived from an EMBL/GenBank/DDBJ whole genome shotgun (WGS) entry which is preliminary data.</text>
</comment>
<dbReference type="InterPro" id="IPR002192">
    <property type="entry name" value="PPDK_AMP/ATP-bd"/>
</dbReference>
<dbReference type="InterPro" id="IPR036637">
    <property type="entry name" value="Phosphohistidine_dom_sf"/>
</dbReference>
<dbReference type="EMBL" id="UYIN01000009">
    <property type="protein sequence ID" value="VDG72433.1"/>
    <property type="molecule type" value="Genomic_DNA"/>
</dbReference>
<dbReference type="Proteomes" id="UP000277570">
    <property type="component" value="Unassembled WGS sequence"/>
</dbReference>
<sequence>MLFKTKAETLDELQKIVCLSKILPQIRFSVYEWENDRYKILNKLKNVVWGGDNLIIRSSSINEDTEKSSMAGKFLSILDVKGIDNISRAIEKIIEAFNDKNQNNQIFIQPMMKNIKLSGVAFTCNPNNGGNYYVINYDNSGSTSSITDGTSIDSKVFYWFKDSNLPENIYLNKLIKSIKEIEEIFNKKNLDIEFAVDTNDDVYIFQVRPLIINGTICELQNQKNILNRIENKINKMNQKNPGLHGNSLILGVMPDWNPAEIIGIHPRPLALSLYKEVITDNVWAYQRDNYGYLNLRSFPLLIDLAGIPYIDVRVSFNSFIPKGLDCDICEKLVNYYLKRFKEDPSKHDKVEFEIIFSCYTFDLPDRIQILKKYGFSEKEIEEIINSLKSLTHKIINPKNGLWKRDSDKIEILEKKRKEIIDSNLDYVSKIYWLLEYCKRYGTLPFAGLARAGFIAIQMLKSFVSMGIFNNKEYNEFMKSLKTVSTSLKSDLINMTKKGFLEKYGHLRPGTYDINSKRYDEDPDIYFDWRKVDKLNEDINRDSFKISLDQLKSIRKIMLKQGIDDDVLLYLDFIKESIEGREYSKFIFTRCISDILVLMEKIGKEYGLTKNDLSFINVNVIKKLYSSEMDEEEIMLNSIEEGKRRYFDSLKIVMPPVIFDTNDIYNFHMLDTEPNYITLKKIKGKVCLCCGSNRNIENSILLILSADPGYDWIFSHNIKGFITAYGGANSHMAIRAGELQIPAVIGVGEKIFEKLSNAQYLEIDSEKKKITVIK</sequence>
<dbReference type="PANTHER" id="PTHR43615">
    <property type="entry name" value="PHOSPHOENOLPYRUVATE SYNTHASE-RELATED"/>
    <property type="match status" value="1"/>
</dbReference>
<keyword evidence="1" id="KW-0175">Coiled coil</keyword>
<feature type="domain" description="PEP-utilising enzyme mobile" evidence="2">
    <location>
        <begin position="696"/>
        <end position="765"/>
    </location>
</feature>
<evidence type="ECO:0000313" key="4">
    <source>
        <dbReference type="EMBL" id="VDG72433.1"/>
    </source>
</evidence>
<evidence type="ECO:0000313" key="5">
    <source>
        <dbReference type="Proteomes" id="UP000277570"/>
    </source>
</evidence>